<evidence type="ECO:0000256" key="3">
    <source>
        <dbReference type="SAM" id="SignalP"/>
    </source>
</evidence>
<proteinExistence type="predicted"/>
<dbReference type="EMBL" id="QFFJ01000002">
    <property type="protein sequence ID" value="RBL90583.1"/>
    <property type="molecule type" value="Genomic_DNA"/>
</dbReference>
<feature type="domain" description="Peptidase M1 membrane alanine aminopeptidase" evidence="4">
    <location>
        <begin position="264"/>
        <end position="466"/>
    </location>
</feature>
<feature type="domain" description="Aminopeptidase N-like N-terminal" evidence="5">
    <location>
        <begin position="44"/>
        <end position="220"/>
    </location>
</feature>
<keyword evidence="7" id="KW-1185">Reference proteome</keyword>
<dbReference type="OrthoDB" id="100605at2"/>
<comment type="cofactor">
    <cofactor evidence="2">
        <name>Zn(2+)</name>
        <dbReference type="ChEBI" id="CHEBI:29105"/>
    </cofactor>
    <text evidence="2">Binds 1 zinc ion per subunit.</text>
</comment>
<dbReference type="SUPFAM" id="SSF55486">
    <property type="entry name" value="Metalloproteases ('zincins'), catalytic domain"/>
    <property type="match status" value="1"/>
</dbReference>
<dbReference type="Proteomes" id="UP000253410">
    <property type="component" value="Unassembled WGS sequence"/>
</dbReference>
<dbReference type="InterPro" id="IPR027268">
    <property type="entry name" value="Peptidase_M4/M1_CTD_sf"/>
</dbReference>
<gene>
    <name evidence="6" type="ORF">DF182_29445</name>
</gene>
<dbReference type="CDD" id="cd09603">
    <property type="entry name" value="M1_APN_like"/>
    <property type="match status" value="1"/>
</dbReference>
<keyword evidence="3" id="KW-0732">Signal</keyword>
<dbReference type="InterPro" id="IPR042097">
    <property type="entry name" value="Aminopeptidase_N-like_N_sf"/>
</dbReference>
<evidence type="ECO:0000259" key="5">
    <source>
        <dbReference type="Pfam" id="PF17900"/>
    </source>
</evidence>
<sequence>MYRIPMFCMALLVSFTVSAQQHFTKADTLRGTITPERAWWDVTSYDLHVHVNMDDSTFSGFNTITYKVLKPDSTMQIDLQEPMVIDSILQDKQSLSFTRDGNAWFVKMKAPQVKDKSKHITVFYSGKPRKAKNAPWDGGVVWTRDTQGRPWMATAVQGLGASVWWPNKDHQSDEPDNMTINVTVPAELTDVSNGRLKKKTDNPDGTVTYTWYVSNPINNYDVALNVGHYTEIKDSYSGEGGKLDLSYWVLDYNVDKAKEHFTVVKPMLKCFEYWFGKYPFYKDSYKLVESPYLGMEHQSAVAYGNKFQMGYMGRDLSGTGWGLKWDFLVIHESGHEWFGNSITSKDIADMWIHESFTNYSESLFTECQYGLKAANEYVIGTRKNIKNDIPIIGPYGVNTEGSGDMYYKGGNMLHTIRQIMNNDEAFRQMLRGLNKTFYHQTVTTQEIERYMSNAVGFDLGRVFEQYLRDTTIPTLEYRIVGQQVQYRWVTDVKDFNMPVKVKLNESGYKLIYPGTSWRTASISLPDPNQFEVDKNFYINVRKRAATDNKP</sequence>
<feature type="binding site" evidence="2">
    <location>
        <position position="335"/>
    </location>
    <ligand>
        <name>Zn(2+)</name>
        <dbReference type="ChEBI" id="CHEBI:29105"/>
        <note>catalytic</note>
    </ligand>
</feature>
<dbReference type="InterPro" id="IPR014782">
    <property type="entry name" value="Peptidase_M1_dom"/>
</dbReference>
<feature type="chain" id="PRO_5016686496" evidence="3">
    <location>
        <begin position="20"/>
        <end position="550"/>
    </location>
</feature>
<keyword evidence="2" id="KW-0479">Metal-binding</keyword>
<feature type="binding site" evidence="2">
    <location>
        <position position="354"/>
    </location>
    <ligand>
        <name>Zn(2+)</name>
        <dbReference type="ChEBI" id="CHEBI:29105"/>
        <note>catalytic</note>
    </ligand>
</feature>
<dbReference type="Pfam" id="PF01433">
    <property type="entry name" value="Peptidase_M1"/>
    <property type="match status" value="1"/>
</dbReference>
<organism evidence="6 7">
    <name type="scientific">Chitinophaga flava</name>
    <dbReference type="NCBI Taxonomy" id="2259036"/>
    <lineage>
        <taxon>Bacteria</taxon>
        <taxon>Pseudomonadati</taxon>
        <taxon>Bacteroidota</taxon>
        <taxon>Chitinophagia</taxon>
        <taxon>Chitinophagales</taxon>
        <taxon>Chitinophagaceae</taxon>
        <taxon>Chitinophaga</taxon>
    </lineage>
</organism>
<dbReference type="GO" id="GO:0008270">
    <property type="term" value="F:zinc ion binding"/>
    <property type="evidence" value="ECO:0007669"/>
    <property type="project" value="InterPro"/>
</dbReference>
<dbReference type="InterPro" id="IPR045357">
    <property type="entry name" value="Aminopeptidase_N-like_N"/>
</dbReference>
<dbReference type="RefSeq" id="WP_113619331.1">
    <property type="nucleotide sequence ID" value="NZ_QFFJ01000002.1"/>
</dbReference>
<dbReference type="SUPFAM" id="SSF63737">
    <property type="entry name" value="Leukotriene A4 hydrolase N-terminal domain"/>
    <property type="match status" value="1"/>
</dbReference>
<feature type="active site" description="Proton acceptor" evidence="1">
    <location>
        <position position="332"/>
    </location>
</feature>
<dbReference type="InterPro" id="IPR034015">
    <property type="entry name" value="M1_LTA4H"/>
</dbReference>
<dbReference type="PANTHER" id="PTHR45726:SF3">
    <property type="entry name" value="LEUKOTRIENE A-4 HYDROLASE"/>
    <property type="match status" value="1"/>
</dbReference>
<comment type="caution">
    <text evidence="6">The sequence shown here is derived from an EMBL/GenBank/DDBJ whole genome shotgun (WGS) entry which is preliminary data.</text>
</comment>
<protein>
    <submittedName>
        <fullName evidence="6">Peptidase M1</fullName>
    </submittedName>
</protein>
<evidence type="ECO:0000256" key="2">
    <source>
        <dbReference type="PIRSR" id="PIRSR634015-3"/>
    </source>
</evidence>
<keyword evidence="2" id="KW-0862">Zinc</keyword>
<dbReference type="GO" id="GO:0008237">
    <property type="term" value="F:metallopeptidase activity"/>
    <property type="evidence" value="ECO:0007669"/>
    <property type="project" value="InterPro"/>
</dbReference>
<reference evidence="6 7" key="1">
    <citation type="submission" date="2018-05" db="EMBL/GenBank/DDBJ databases">
        <title>Chitinophaga sp. K3CV102501T nov., isolated from isolated from a monsoon evergreen broad-leaved forest soil.</title>
        <authorList>
            <person name="Lv Y."/>
        </authorList>
    </citation>
    <scope>NUCLEOTIDE SEQUENCE [LARGE SCALE GENOMIC DNA]</scope>
    <source>
        <strain evidence="6 7">GDMCC 1.1325</strain>
    </source>
</reference>
<dbReference type="Gene3D" id="2.60.40.1730">
    <property type="entry name" value="tricorn interacting facor f3 domain"/>
    <property type="match status" value="1"/>
</dbReference>
<dbReference type="PANTHER" id="PTHR45726">
    <property type="entry name" value="LEUKOTRIENE A-4 HYDROLASE"/>
    <property type="match status" value="1"/>
</dbReference>
<dbReference type="Pfam" id="PF17900">
    <property type="entry name" value="Peptidase_M1_N"/>
    <property type="match status" value="1"/>
</dbReference>
<dbReference type="Gene3D" id="1.10.390.10">
    <property type="entry name" value="Neutral Protease Domain 2"/>
    <property type="match status" value="1"/>
</dbReference>
<feature type="active site" description="Proton donor" evidence="1">
    <location>
        <position position="406"/>
    </location>
</feature>
<feature type="signal peptide" evidence="3">
    <location>
        <begin position="1"/>
        <end position="19"/>
    </location>
</feature>
<feature type="binding site" evidence="2">
    <location>
        <position position="331"/>
    </location>
    <ligand>
        <name>Zn(2+)</name>
        <dbReference type="ChEBI" id="CHEBI:29105"/>
        <note>catalytic</note>
    </ligand>
</feature>
<evidence type="ECO:0000256" key="1">
    <source>
        <dbReference type="PIRSR" id="PIRSR634015-1"/>
    </source>
</evidence>
<evidence type="ECO:0000259" key="4">
    <source>
        <dbReference type="Pfam" id="PF01433"/>
    </source>
</evidence>
<name>A0A365XW69_9BACT</name>
<evidence type="ECO:0000313" key="7">
    <source>
        <dbReference type="Proteomes" id="UP000253410"/>
    </source>
</evidence>
<evidence type="ECO:0000313" key="6">
    <source>
        <dbReference type="EMBL" id="RBL90583.1"/>
    </source>
</evidence>
<dbReference type="AlphaFoldDB" id="A0A365XW69"/>
<accession>A0A365XW69</accession>